<dbReference type="EMBL" id="CP030926">
    <property type="protein sequence ID" value="AXN39845.1"/>
    <property type="molecule type" value="Genomic_DNA"/>
</dbReference>
<keyword evidence="2" id="KW-0732">Signal</keyword>
<protein>
    <recommendedName>
        <fullName evidence="3">NodB homology domain-containing protein</fullName>
    </recommendedName>
</protein>
<dbReference type="Gene3D" id="3.20.20.370">
    <property type="entry name" value="Glycoside hydrolase/deacetylase"/>
    <property type="match status" value="1"/>
</dbReference>
<dbReference type="Pfam" id="PF01522">
    <property type="entry name" value="Polysacc_deac_1"/>
    <property type="match status" value="1"/>
</dbReference>
<dbReference type="PROSITE" id="PS51677">
    <property type="entry name" value="NODB"/>
    <property type="match status" value="1"/>
</dbReference>
<organism evidence="4 5">
    <name type="scientific">Peribacillus butanolivorans</name>
    <dbReference type="NCBI Taxonomy" id="421767"/>
    <lineage>
        <taxon>Bacteria</taxon>
        <taxon>Bacillati</taxon>
        <taxon>Bacillota</taxon>
        <taxon>Bacilli</taxon>
        <taxon>Bacillales</taxon>
        <taxon>Bacillaceae</taxon>
        <taxon>Peribacillus</taxon>
    </lineage>
</organism>
<dbReference type="PANTHER" id="PTHR34216:SF3">
    <property type="entry name" value="POLY-BETA-1,6-N-ACETYL-D-GLUCOSAMINE N-DEACETYLASE"/>
    <property type="match status" value="1"/>
</dbReference>
<dbReference type="InterPro" id="IPR002509">
    <property type="entry name" value="NODB_dom"/>
</dbReference>
<feature type="domain" description="NodB homology" evidence="3">
    <location>
        <begin position="36"/>
        <end position="236"/>
    </location>
</feature>
<reference evidence="4 5" key="1">
    <citation type="submission" date="2018-07" db="EMBL/GenBank/DDBJ databases">
        <title>The molecular basis for the intramolecular migration of carboxyl group in the catabolism of para-hydroxybenzoate via gentisate.</title>
        <authorList>
            <person name="Zhao H."/>
            <person name="Xu Y."/>
            <person name="Lin S."/>
            <person name="Spain J.C."/>
            <person name="Zhou N.-Y."/>
        </authorList>
    </citation>
    <scope>NUCLEOTIDE SEQUENCE [LARGE SCALE GENOMIC DNA]</scope>
    <source>
        <strain evidence="4 5">PHB-7a</strain>
    </source>
</reference>
<accession>A0ABN5N558</accession>
<dbReference type="InterPro" id="IPR011330">
    <property type="entry name" value="Glyco_hydro/deAcase_b/a-brl"/>
</dbReference>
<name>A0ABN5N558_9BACI</name>
<proteinExistence type="predicted"/>
<dbReference type="CDD" id="cd19958">
    <property type="entry name" value="pyocin_knob"/>
    <property type="match status" value="1"/>
</dbReference>
<dbReference type="RefSeq" id="WP_116821566.1">
    <property type="nucleotide sequence ID" value="NZ_CP030926.1"/>
</dbReference>
<dbReference type="Proteomes" id="UP000260457">
    <property type="component" value="Chromosome"/>
</dbReference>
<evidence type="ECO:0000256" key="2">
    <source>
        <dbReference type="ARBA" id="ARBA00022729"/>
    </source>
</evidence>
<evidence type="ECO:0000313" key="4">
    <source>
        <dbReference type="EMBL" id="AXN39845.1"/>
    </source>
</evidence>
<sequence length="538" mass="58246">MGGYKYGKQVGGGSGIDAVARNEVSSVKRSYKDMKPSFCFTDDDISAKVVTVLKPILDARGIKPTLAVITGMLGTSGKLTESQIKGLYNEGWGMASHTHNHITLDGVALTTEDIEFELSTSKAHLEGLGIKCDTLIYPEGKYNKKVVDIAKKYYKCALRTGLVTGVYPISTYGVERLSIGAFGITDFPTVQATIDTIIEKKQLCIVSTHIGPNTAADNLLIEQTVDYIIGLGYEFKTFNDAYENHKNIIEHGEYTDATDQVEFAVAVEGSLGGTGAGHTKRLPANTVSSATLPKEYPLNKITYCRISDSNKAGFPAGTQGVVTTNTLGYSSASFNIWQDFQGVLNNSVYRRYAINSTTWDVWQQLNTGVTVADNTILNATLPNALPANIVSYSRISTANSTGLPVSGNGLLTSNTLGVTGFTYNVFQEYRPSAKNTVFRRTALSSTTWGAWEQVMSKVRYTYAMNSVVPANSILTVDTTTTGLSDSDNVIAMPQFGLTTGIMPYPYIDGAGLVKIRLFNATGADVTVNKTWLIDVYKQ</sequence>
<dbReference type="SUPFAM" id="SSF88713">
    <property type="entry name" value="Glycoside hydrolase/deacetylase"/>
    <property type="match status" value="1"/>
</dbReference>
<gene>
    <name evidence="4" type="ORF">DTO10_16750</name>
</gene>
<evidence type="ECO:0000259" key="3">
    <source>
        <dbReference type="PROSITE" id="PS51677"/>
    </source>
</evidence>
<keyword evidence="5" id="KW-1185">Reference proteome</keyword>
<comment type="subcellular location">
    <subcellularLocation>
        <location evidence="1">Secreted</location>
    </subcellularLocation>
</comment>
<dbReference type="CDD" id="cd10970">
    <property type="entry name" value="CE4_DAC_u1_6s"/>
    <property type="match status" value="1"/>
</dbReference>
<evidence type="ECO:0000256" key="1">
    <source>
        <dbReference type="ARBA" id="ARBA00004613"/>
    </source>
</evidence>
<dbReference type="PANTHER" id="PTHR34216">
    <property type="match status" value="1"/>
</dbReference>
<dbReference type="InterPro" id="IPR051398">
    <property type="entry name" value="Polysacch_Deacetylase"/>
</dbReference>
<evidence type="ECO:0000313" key="5">
    <source>
        <dbReference type="Proteomes" id="UP000260457"/>
    </source>
</evidence>